<reference evidence="2" key="1">
    <citation type="journal article" date="2019" name="Int. J. Syst. Evol. Microbiol.">
        <title>The Global Catalogue of Microorganisms (GCM) 10K type strain sequencing project: providing services to taxonomists for standard genome sequencing and annotation.</title>
        <authorList>
            <consortium name="The Broad Institute Genomics Platform"/>
            <consortium name="The Broad Institute Genome Sequencing Center for Infectious Disease"/>
            <person name="Wu L."/>
            <person name="Ma J."/>
        </authorList>
    </citation>
    <scope>NUCLEOTIDE SEQUENCE [LARGE SCALE GENOMIC DNA]</scope>
    <source>
        <strain evidence="2">KCTC 42964</strain>
    </source>
</reference>
<keyword evidence="2" id="KW-1185">Reference proteome</keyword>
<gene>
    <name evidence="1" type="ORF">ACFOGJ_23985</name>
</gene>
<dbReference type="EMBL" id="JBHRTR010000037">
    <property type="protein sequence ID" value="MFC3230332.1"/>
    <property type="molecule type" value="Genomic_DNA"/>
</dbReference>
<dbReference type="Proteomes" id="UP001595528">
    <property type="component" value="Unassembled WGS sequence"/>
</dbReference>
<accession>A0ABV7L6V0</accession>
<proteinExistence type="predicted"/>
<evidence type="ECO:0000313" key="2">
    <source>
        <dbReference type="Proteomes" id="UP001595528"/>
    </source>
</evidence>
<dbReference type="RefSeq" id="WP_379905400.1">
    <property type="nucleotide sequence ID" value="NZ_JBHRTR010000037.1"/>
</dbReference>
<sequence>MASSRNAELDAFLSSLPGKSAGDLARLIERDRLSGKGGTPLPHEQILASLRPSLRAQGGAERTPTPLRLFCNAFQDLLSMEEPQVKRPGRIARSSIMPVWNWISTELLPERAPQLEAEIRDAILAEDAETRDTLVLELQSEAAEAMTAAIAELEPLTEKKPKKRQALATRLGLARRIDDAAEMAEILKIAEPLGKLQAQLPRPIPDLSDQMIGVIKKAYDWFTENRAEHAVYVILIVMARLEKPETVLRIGRALSWRMDDTLLSNTDLAITGDLLVGDLERLSDSIVQQVRERGPAEKIAETLKTFTAAFSALTKEIGIRREGRWGKRLLAMRAKISEAMTGELGQWEKVMAAGLPQARDTRTGFYSPDIRRPPQEDKSATLMRFAELMSGVRTSADACAFGNEYRSAQAGLTKELDQYVEKLYDRLRSAEDPELKAHGVAFHRITVELTRILSGEDAASIVMRRGKAAAA</sequence>
<comment type="caution">
    <text evidence="1">The sequence shown here is derived from an EMBL/GenBank/DDBJ whole genome shotgun (WGS) entry which is preliminary data.</text>
</comment>
<organism evidence="1 2">
    <name type="scientific">Marinibaculum pumilum</name>
    <dbReference type="NCBI Taxonomy" id="1766165"/>
    <lineage>
        <taxon>Bacteria</taxon>
        <taxon>Pseudomonadati</taxon>
        <taxon>Pseudomonadota</taxon>
        <taxon>Alphaproteobacteria</taxon>
        <taxon>Rhodospirillales</taxon>
        <taxon>Rhodospirillaceae</taxon>
        <taxon>Marinibaculum</taxon>
    </lineage>
</organism>
<name>A0ABV7L6V0_9PROT</name>
<evidence type="ECO:0000313" key="1">
    <source>
        <dbReference type="EMBL" id="MFC3230332.1"/>
    </source>
</evidence>
<protein>
    <submittedName>
        <fullName evidence="1">Uncharacterized protein</fullName>
    </submittedName>
</protein>